<feature type="signal peptide" evidence="4">
    <location>
        <begin position="1"/>
        <end position="32"/>
    </location>
</feature>
<dbReference type="PANTHER" id="PTHR24276:SF98">
    <property type="entry name" value="FI18310P1-RELATED"/>
    <property type="match status" value="1"/>
</dbReference>
<comment type="caution">
    <text evidence="6">The sequence shown here is derived from an EMBL/GenBank/DDBJ whole genome shotgun (WGS) entry which is preliminary data.</text>
</comment>
<evidence type="ECO:0000259" key="5">
    <source>
        <dbReference type="PROSITE" id="PS50240"/>
    </source>
</evidence>
<dbReference type="InterPro" id="IPR009003">
    <property type="entry name" value="Peptidase_S1_PA"/>
</dbReference>
<keyword evidence="2 4" id="KW-0732">Signal</keyword>
<sequence>MSKRASARRLCAVGIIAAIVSPILLTATPSNAVVGTPTTADTYAFTARLTIGSNDRICSGALVDPQWVISASSCFVDNPADGAAPPAGKPVKPVTVTVGRSDLASTTGHVTTVTELVPAAGRDLVMARLATPATGVTPVALAARAPATGDTVRAAGFGRTATEWSPMKLHTGAFTIDAVDTSRLAITGQGSDTLCAGDTGGPLLREKDGKTELVGVNNKSWQSGCWGIDEAEVRKGAISTRVDDLNAWLQQVRALPQQAQVVDGDFDGDGKSDVAALYDYGRDAQGRAQSSLWVFQSDGTTFRAPHVAWDSGATSWTWASSKVTSGDYNGDGKTDIGVLYNIGLADGKYRSRLWTFTSTGTAFNPPTVAWDSGTSWSWDRSKVTSGDYNGDGKTDIGVLYNIGLADGKYRSRLWTFTSTGTAFNPPTVAWDSGTTSWNWDRSKLTSGDYNGDGKTDIAVLYDYDQTSQGTNRSKLWWAFTSTGTTFNPPTVAWDSGPMSWNWDASKVTSGDYNGDGKTDIGVLYNYGLVDGKYRSKLWAFTSTGTALQAPKIIWDSDPISWNWNASQPLSGDASGDGKADMAIFYDSGTASDGRTRQALWNLTSNGDTMTAPRKDWDSAIQ</sequence>
<keyword evidence="7" id="KW-1185">Reference proteome</keyword>
<dbReference type="EMBL" id="BAABBU010000032">
    <property type="protein sequence ID" value="GAA4148674.1"/>
    <property type="molecule type" value="Genomic_DNA"/>
</dbReference>
<evidence type="ECO:0000256" key="1">
    <source>
        <dbReference type="ARBA" id="ARBA00007664"/>
    </source>
</evidence>
<dbReference type="PROSITE" id="PS50240">
    <property type="entry name" value="TRYPSIN_DOM"/>
    <property type="match status" value="1"/>
</dbReference>
<dbReference type="SUPFAM" id="SSF69318">
    <property type="entry name" value="Integrin alpha N-terminal domain"/>
    <property type="match status" value="1"/>
</dbReference>
<comment type="similarity">
    <text evidence="1">Belongs to the peptidase S1 family.</text>
</comment>
<dbReference type="InterPro" id="IPR001314">
    <property type="entry name" value="Peptidase_S1A"/>
</dbReference>
<dbReference type="InterPro" id="IPR028994">
    <property type="entry name" value="Integrin_alpha_N"/>
</dbReference>
<protein>
    <submittedName>
        <fullName evidence="6">FG-GAP-like repeat-containing protein</fullName>
    </submittedName>
</protein>
<evidence type="ECO:0000256" key="4">
    <source>
        <dbReference type="SAM" id="SignalP"/>
    </source>
</evidence>
<dbReference type="InterPro" id="IPR001254">
    <property type="entry name" value="Trypsin_dom"/>
</dbReference>
<dbReference type="PANTHER" id="PTHR24276">
    <property type="entry name" value="POLYSERASE-RELATED"/>
    <property type="match status" value="1"/>
</dbReference>
<feature type="domain" description="Peptidase S1" evidence="5">
    <location>
        <begin position="33"/>
        <end position="254"/>
    </location>
</feature>
<evidence type="ECO:0000256" key="3">
    <source>
        <dbReference type="ARBA" id="ARBA00023157"/>
    </source>
</evidence>
<dbReference type="SMART" id="SM00020">
    <property type="entry name" value="Tryp_SPc"/>
    <property type="match status" value="1"/>
</dbReference>
<dbReference type="RefSeq" id="WP_346158003.1">
    <property type="nucleotide sequence ID" value="NZ_BAABBU010000032.1"/>
</dbReference>
<dbReference type="Gene3D" id="2.40.10.10">
    <property type="entry name" value="Trypsin-like serine proteases"/>
    <property type="match status" value="1"/>
</dbReference>
<feature type="chain" id="PRO_5046021425" evidence="4">
    <location>
        <begin position="33"/>
        <end position="621"/>
    </location>
</feature>
<proteinExistence type="inferred from homology"/>
<dbReference type="Gene3D" id="2.40.128.340">
    <property type="match status" value="4"/>
</dbReference>
<dbReference type="PRINTS" id="PR00722">
    <property type="entry name" value="CHYMOTRYPSIN"/>
</dbReference>
<dbReference type="InterPro" id="IPR013517">
    <property type="entry name" value="FG-GAP"/>
</dbReference>
<evidence type="ECO:0000256" key="2">
    <source>
        <dbReference type="ARBA" id="ARBA00022729"/>
    </source>
</evidence>
<reference evidence="7" key="1">
    <citation type="journal article" date="2019" name="Int. J. Syst. Evol. Microbiol.">
        <title>The Global Catalogue of Microorganisms (GCM) 10K type strain sequencing project: providing services to taxonomists for standard genome sequencing and annotation.</title>
        <authorList>
            <consortium name="The Broad Institute Genomics Platform"/>
            <consortium name="The Broad Institute Genome Sequencing Center for Infectious Disease"/>
            <person name="Wu L."/>
            <person name="Ma J."/>
        </authorList>
    </citation>
    <scope>NUCLEOTIDE SEQUENCE [LARGE SCALE GENOMIC DNA]</scope>
    <source>
        <strain evidence="7">JCM 17589</strain>
    </source>
</reference>
<evidence type="ECO:0000313" key="7">
    <source>
        <dbReference type="Proteomes" id="UP001501845"/>
    </source>
</evidence>
<dbReference type="Proteomes" id="UP001501845">
    <property type="component" value="Unassembled WGS sequence"/>
</dbReference>
<name>A0ABP7Z6Z8_9ACTN</name>
<dbReference type="Pfam" id="PF00089">
    <property type="entry name" value="Trypsin"/>
    <property type="match status" value="1"/>
</dbReference>
<organism evidence="6 7">
    <name type="scientific">Streptomyces tunisiensis</name>
    <dbReference type="NCBI Taxonomy" id="948699"/>
    <lineage>
        <taxon>Bacteria</taxon>
        <taxon>Bacillati</taxon>
        <taxon>Actinomycetota</taxon>
        <taxon>Actinomycetes</taxon>
        <taxon>Kitasatosporales</taxon>
        <taxon>Streptomycetaceae</taxon>
        <taxon>Streptomyces</taxon>
    </lineage>
</organism>
<gene>
    <name evidence="6" type="ORF">GCM10022285_57030</name>
</gene>
<keyword evidence="3" id="KW-1015">Disulfide bond</keyword>
<accession>A0ABP7Z6Z8</accession>
<dbReference type="Pfam" id="PF13517">
    <property type="entry name" value="FG-GAP_3"/>
    <property type="match status" value="2"/>
</dbReference>
<evidence type="ECO:0000313" key="6">
    <source>
        <dbReference type="EMBL" id="GAA4148674.1"/>
    </source>
</evidence>
<dbReference type="InterPro" id="IPR043504">
    <property type="entry name" value="Peptidase_S1_PA_chymotrypsin"/>
</dbReference>
<dbReference type="SUPFAM" id="SSF50494">
    <property type="entry name" value="Trypsin-like serine proteases"/>
    <property type="match status" value="1"/>
</dbReference>
<dbReference type="InterPro" id="IPR050430">
    <property type="entry name" value="Peptidase_S1"/>
</dbReference>